<reference evidence="2 3" key="1">
    <citation type="submission" date="2017-11" db="EMBL/GenBank/DDBJ databases">
        <title>Sphingomonas oleivorans sp. nov., isolated from oil-contaminated soil.</title>
        <authorList>
            <person name="Wang L."/>
            <person name="Chen L."/>
        </authorList>
    </citation>
    <scope>NUCLEOTIDE SEQUENCE [LARGE SCALE GENOMIC DNA]</scope>
    <source>
        <strain evidence="2 3">K101</strain>
    </source>
</reference>
<proteinExistence type="predicted"/>
<accession>A0A2T4HJG4</accession>
<name>A0A2T4HJG4_9SPHN</name>
<dbReference type="NCBIfam" id="TIGR04433">
    <property type="entry name" value="UrcA_uranyl"/>
    <property type="match status" value="1"/>
</dbReference>
<evidence type="ECO:0000313" key="2">
    <source>
        <dbReference type="EMBL" id="PTD15950.1"/>
    </source>
</evidence>
<dbReference type="AlphaFoldDB" id="A0A2T4HJG4"/>
<feature type="chain" id="PRO_5015653649" evidence="1">
    <location>
        <begin position="42"/>
        <end position="134"/>
    </location>
</feature>
<organism evidence="2 3">
    <name type="scientific">Edaphosphingomonas fennica</name>
    <dbReference type="NCBI Taxonomy" id="114404"/>
    <lineage>
        <taxon>Bacteria</taxon>
        <taxon>Pseudomonadati</taxon>
        <taxon>Pseudomonadota</taxon>
        <taxon>Alphaproteobacteria</taxon>
        <taxon>Sphingomonadales</taxon>
        <taxon>Rhizorhabdaceae</taxon>
        <taxon>Edaphosphingomonas</taxon>
    </lineage>
</organism>
<dbReference type="Proteomes" id="UP000241206">
    <property type="component" value="Unassembled WGS sequence"/>
</dbReference>
<dbReference type="InterPro" id="IPR030972">
    <property type="entry name" value="UrcA_uranyl"/>
</dbReference>
<protein>
    <submittedName>
        <fullName evidence="2">UrcA family protein</fullName>
    </submittedName>
</protein>
<sequence>MARHLPSGFRLESKGSAMPKRAIMLLTAVSLAMPVASAAYAQDITVTAPRHRERSPTTGAPIETVTTSRVVNTADLDLRTDAGMKALRGRVEEAARKACAWLDQVYPLTADDSPPCVKTAVDKAMADAQALAAR</sequence>
<comment type="caution">
    <text evidence="2">The sequence shown here is derived from an EMBL/GenBank/DDBJ whole genome shotgun (WGS) entry which is preliminary data.</text>
</comment>
<gene>
    <name evidence="2" type="ORF">CV103_21200</name>
</gene>
<dbReference type="EMBL" id="PHHF01000084">
    <property type="protein sequence ID" value="PTD15950.1"/>
    <property type="molecule type" value="Genomic_DNA"/>
</dbReference>
<evidence type="ECO:0000313" key="3">
    <source>
        <dbReference type="Proteomes" id="UP000241206"/>
    </source>
</evidence>
<evidence type="ECO:0000256" key="1">
    <source>
        <dbReference type="SAM" id="SignalP"/>
    </source>
</evidence>
<keyword evidence="1" id="KW-0732">Signal</keyword>
<keyword evidence="3" id="KW-1185">Reference proteome</keyword>
<feature type="signal peptide" evidence="1">
    <location>
        <begin position="1"/>
        <end position="41"/>
    </location>
</feature>